<dbReference type="EMBL" id="ML211116">
    <property type="protein sequence ID" value="TFK88348.1"/>
    <property type="molecule type" value="Genomic_DNA"/>
</dbReference>
<organism evidence="1 2">
    <name type="scientific">Polyporus arcularius HHB13444</name>
    <dbReference type="NCBI Taxonomy" id="1314778"/>
    <lineage>
        <taxon>Eukaryota</taxon>
        <taxon>Fungi</taxon>
        <taxon>Dikarya</taxon>
        <taxon>Basidiomycota</taxon>
        <taxon>Agaricomycotina</taxon>
        <taxon>Agaricomycetes</taxon>
        <taxon>Polyporales</taxon>
        <taxon>Polyporaceae</taxon>
        <taxon>Polyporus</taxon>
    </lineage>
</organism>
<proteinExistence type="predicted"/>
<sequence length="78" mass="8215">MSCALCVGCSLAVQRCVDYSTTCTDIYVGSSRCGCSRPFATGGAANGGCAYGRFGRSTRVFRKVARDPLHATFCCNTV</sequence>
<dbReference type="Proteomes" id="UP000308197">
    <property type="component" value="Unassembled WGS sequence"/>
</dbReference>
<dbReference type="AlphaFoldDB" id="A0A5C3PJ35"/>
<accession>A0A5C3PJ35</accession>
<name>A0A5C3PJ35_9APHY</name>
<reference evidence="1 2" key="1">
    <citation type="journal article" date="2019" name="Nat. Ecol. Evol.">
        <title>Megaphylogeny resolves global patterns of mushroom evolution.</title>
        <authorList>
            <person name="Varga T."/>
            <person name="Krizsan K."/>
            <person name="Foldi C."/>
            <person name="Dima B."/>
            <person name="Sanchez-Garcia M."/>
            <person name="Sanchez-Ramirez S."/>
            <person name="Szollosi G.J."/>
            <person name="Szarkandi J.G."/>
            <person name="Papp V."/>
            <person name="Albert L."/>
            <person name="Andreopoulos W."/>
            <person name="Angelini C."/>
            <person name="Antonin V."/>
            <person name="Barry K.W."/>
            <person name="Bougher N.L."/>
            <person name="Buchanan P."/>
            <person name="Buyck B."/>
            <person name="Bense V."/>
            <person name="Catcheside P."/>
            <person name="Chovatia M."/>
            <person name="Cooper J."/>
            <person name="Damon W."/>
            <person name="Desjardin D."/>
            <person name="Finy P."/>
            <person name="Geml J."/>
            <person name="Haridas S."/>
            <person name="Hughes K."/>
            <person name="Justo A."/>
            <person name="Karasinski D."/>
            <person name="Kautmanova I."/>
            <person name="Kiss B."/>
            <person name="Kocsube S."/>
            <person name="Kotiranta H."/>
            <person name="LaButti K.M."/>
            <person name="Lechner B.E."/>
            <person name="Liimatainen K."/>
            <person name="Lipzen A."/>
            <person name="Lukacs Z."/>
            <person name="Mihaltcheva S."/>
            <person name="Morgado L.N."/>
            <person name="Niskanen T."/>
            <person name="Noordeloos M.E."/>
            <person name="Ohm R.A."/>
            <person name="Ortiz-Santana B."/>
            <person name="Ovrebo C."/>
            <person name="Racz N."/>
            <person name="Riley R."/>
            <person name="Savchenko A."/>
            <person name="Shiryaev A."/>
            <person name="Soop K."/>
            <person name="Spirin V."/>
            <person name="Szebenyi C."/>
            <person name="Tomsovsky M."/>
            <person name="Tulloss R.E."/>
            <person name="Uehling J."/>
            <person name="Grigoriev I.V."/>
            <person name="Vagvolgyi C."/>
            <person name="Papp T."/>
            <person name="Martin F.M."/>
            <person name="Miettinen O."/>
            <person name="Hibbett D.S."/>
            <person name="Nagy L.G."/>
        </authorList>
    </citation>
    <scope>NUCLEOTIDE SEQUENCE [LARGE SCALE GENOMIC DNA]</scope>
    <source>
        <strain evidence="1 2">HHB13444</strain>
    </source>
</reference>
<keyword evidence="2" id="KW-1185">Reference proteome</keyword>
<gene>
    <name evidence="1" type="ORF">K466DRAFT_585620</name>
</gene>
<protein>
    <submittedName>
        <fullName evidence="1">Uncharacterized protein</fullName>
    </submittedName>
</protein>
<evidence type="ECO:0000313" key="2">
    <source>
        <dbReference type="Proteomes" id="UP000308197"/>
    </source>
</evidence>
<dbReference type="InParanoid" id="A0A5C3PJ35"/>
<evidence type="ECO:0000313" key="1">
    <source>
        <dbReference type="EMBL" id="TFK88348.1"/>
    </source>
</evidence>